<dbReference type="SUPFAM" id="SSF51735">
    <property type="entry name" value="NAD(P)-binding Rossmann-fold domains"/>
    <property type="match status" value="1"/>
</dbReference>
<reference evidence="2 3" key="1">
    <citation type="journal article" date="2013" name="BMC Genomics">
        <title>Reconstruction of the lipid metabolism for the microalga Monoraphidium neglectum from its genome sequence reveals characteristics suitable for biofuel production.</title>
        <authorList>
            <person name="Bogen C."/>
            <person name="Al-Dilaimi A."/>
            <person name="Albersmeier A."/>
            <person name="Wichmann J."/>
            <person name="Grundmann M."/>
            <person name="Rupp O."/>
            <person name="Lauersen K.J."/>
            <person name="Blifernez-Klassen O."/>
            <person name="Kalinowski J."/>
            <person name="Goesmann A."/>
            <person name="Mussgnug J.H."/>
            <person name="Kruse O."/>
        </authorList>
    </citation>
    <scope>NUCLEOTIDE SEQUENCE [LARGE SCALE GENOMIC DNA]</scope>
    <source>
        <strain evidence="2 3">SAG 48.87</strain>
    </source>
</reference>
<dbReference type="OrthoDB" id="276721at2759"/>
<dbReference type="GeneID" id="25736398"/>
<organism evidence="2 3">
    <name type="scientific">Monoraphidium neglectum</name>
    <dbReference type="NCBI Taxonomy" id="145388"/>
    <lineage>
        <taxon>Eukaryota</taxon>
        <taxon>Viridiplantae</taxon>
        <taxon>Chlorophyta</taxon>
        <taxon>core chlorophytes</taxon>
        <taxon>Chlorophyceae</taxon>
        <taxon>CS clade</taxon>
        <taxon>Sphaeropleales</taxon>
        <taxon>Selenastraceae</taxon>
        <taxon>Monoraphidium</taxon>
    </lineage>
</organism>
<evidence type="ECO:0000259" key="1">
    <source>
        <dbReference type="Pfam" id="PF01370"/>
    </source>
</evidence>
<name>A0A0D2MV84_9CHLO</name>
<dbReference type="InterPro" id="IPR036291">
    <property type="entry name" value="NAD(P)-bd_dom_sf"/>
</dbReference>
<dbReference type="EMBL" id="KK100665">
    <property type="protein sequence ID" value="KIZ04432.1"/>
    <property type="molecule type" value="Genomic_DNA"/>
</dbReference>
<dbReference type="InterPro" id="IPR001509">
    <property type="entry name" value="Epimerase_deHydtase"/>
</dbReference>
<dbReference type="PANTHER" id="PTHR11092:SF0">
    <property type="entry name" value="EPIMERASE FAMILY PROTEIN SDR39U1"/>
    <property type="match status" value="1"/>
</dbReference>
<dbReference type="STRING" id="145388.A0A0D2MV84"/>
<accession>A0A0D2MV84</accession>
<dbReference type="Proteomes" id="UP000054498">
    <property type="component" value="Unassembled WGS sequence"/>
</dbReference>
<feature type="non-terminal residue" evidence="2">
    <location>
        <position position="75"/>
    </location>
</feature>
<dbReference type="Gene3D" id="3.40.50.720">
    <property type="entry name" value="NAD(P)-binding Rossmann-like Domain"/>
    <property type="match status" value="1"/>
</dbReference>
<dbReference type="AlphaFoldDB" id="A0A0D2MV84"/>
<feature type="domain" description="NAD-dependent epimerase/dehydratase" evidence="1">
    <location>
        <begin position="3"/>
        <end position="69"/>
    </location>
</feature>
<protein>
    <submittedName>
        <fullName evidence="2">Putative epimerase</fullName>
    </submittedName>
</protein>
<keyword evidence="3" id="KW-1185">Reference proteome</keyword>
<evidence type="ECO:0000313" key="2">
    <source>
        <dbReference type="EMBL" id="KIZ04432.1"/>
    </source>
</evidence>
<sequence length="75" mass="7651">MTIAITGATGLIGSRLAAKLAAQGHRVRVLTRDTGAARSKLPYPGLEFAPPSQWARAVVGATAVVNLAGTPIGTR</sequence>
<gene>
    <name evidence="2" type="ORF">MNEG_3520</name>
</gene>
<dbReference type="Pfam" id="PF01370">
    <property type="entry name" value="Epimerase"/>
    <property type="match status" value="1"/>
</dbReference>
<evidence type="ECO:0000313" key="3">
    <source>
        <dbReference type="Proteomes" id="UP000054498"/>
    </source>
</evidence>
<dbReference type="RefSeq" id="XP_013903451.1">
    <property type="nucleotide sequence ID" value="XM_014047997.1"/>
</dbReference>
<proteinExistence type="predicted"/>
<dbReference type="PANTHER" id="PTHR11092">
    <property type="entry name" value="SUGAR NUCLEOTIDE EPIMERASE RELATED"/>
    <property type="match status" value="1"/>
</dbReference>
<dbReference type="KEGG" id="mng:MNEG_3520"/>